<dbReference type="AlphaFoldDB" id="A0A0H2RIW8"/>
<organism evidence="2 3">
    <name type="scientific">Schizopora paradoxa</name>
    <dbReference type="NCBI Taxonomy" id="27342"/>
    <lineage>
        <taxon>Eukaryota</taxon>
        <taxon>Fungi</taxon>
        <taxon>Dikarya</taxon>
        <taxon>Basidiomycota</taxon>
        <taxon>Agaricomycotina</taxon>
        <taxon>Agaricomycetes</taxon>
        <taxon>Hymenochaetales</taxon>
        <taxon>Schizoporaceae</taxon>
        <taxon>Schizopora</taxon>
    </lineage>
</organism>
<name>A0A0H2RIW8_9AGAM</name>
<evidence type="ECO:0000256" key="1">
    <source>
        <dbReference type="SAM" id="Phobius"/>
    </source>
</evidence>
<keyword evidence="3" id="KW-1185">Reference proteome</keyword>
<sequence>MDSRPRCVIVVLSVLLSTDILLYCCIESYLIPQLLTFSPNFLPCISLSLPFPFPALPPSFLCFGSFLCSLSSFQAHPPSSPLSFCLNFIIFKSVH</sequence>
<keyword evidence="1" id="KW-0812">Transmembrane</keyword>
<feature type="transmembrane region" description="Helical" evidence="1">
    <location>
        <begin position="51"/>
        <end position="73"/>
    </location>
</feature>
<keyword evidence="1" id="KW-1133">Transmembrane helix</keyword>
<evidence type="ECO:0000313" key="3">
    <source>
        <dbReference type="Proteomes" id="UP000053477"/>
    </source>
</evidence>
<protein>
    <submittedName>
        <fullName evidence="2">Uncharacterized protein</fullName>
    </submittedName>
</protein>
<accession>A0A0H2RIW8</accession>
<gene>
    <name evidence="2" type="ORF">SCHPADRAFT_455433</name>
</gene>
<dbReference type="Proteomes" id="UP000053477">
    <property type="component" value="Unassembled WGS sequence"/>
</dbReference>
<dbReference type="InParanoid" id="A0A0H2RIW8"/>
<evidence type="ECO:0000313" key="2">
    <source>
        <dbReference type="EMBL" id="KLO11804.1"/>
    </source>
</evidence>
<reference evidence="2 3" key="1">
    <citation type="submission" date="2015-04" db="EMBL/GenBank/DDBJ databases">
        <title>Complete genome sequence of Schizopora paradoxa KUC8140, a cosmopolitan wood degrader in East Asia.</title>
        <authorList>
            <consortium name="DOE Joint Genome Institute"/>
            <person name="Min B."/>
            <person name="Park H."/>
            <person name="Jang Y."/>
            <person name="Kim J.-J."/>
            <person name="Kim K.H."/>
            <person name="Pangilinan J."/>
            <person name="Lipzen A."/>
            <person name="Riley R."/>
            <person name="Grigoriev I.V."/>
            <person name="Spatafora J.W."/>
            <person name="Choi I.-G."/>
        </authorList>
    </citation>
    <scope>NUCLEOTIDE SEQUENCE [LARGE SCALE GENOMIC DNA]</scope>
    <source>
        <strain evidence="2 3">KUC8140</strain>
    </source>
</reference>
<feature type="transmembrane region" description="Helical" evidence="1">
    <location>
        <begin position="7"/>
        <end position="31"/>
    </location>
</feature>
<dbReference type="EMBL" id="KQ085992">
    <property type="protein sequence ID" value="KLO11804.1"/>
    <property type="molecule type" value="Genomic_DNA"/>
</dbReference>
<proteinExistence type="predicted"/>
<keyword evidence="1" id="KW-0472">Membrane</keyword>